<dbReference type="EMBL" id="JAMQKC010000010">
    <property type="protein sequence ID" value="MDC3417536.1"/>
    <property type="molecule type" value="Genomic_DNA"/>
</dbReference>
<proteinExistence type="predicted"/>
<gene>
    <name evidence="1" type="ORF">NC799_11575</name>
</gene>
<dbReference type="SUPFAM" id="SSF75169">
    <property type="entry name" value="DsrEFH-like"/>
    <property type="match status" value="1"/>
</dbReference>
<dbReference type="RefSeq" id="WP_272446605.1">
    <property type="nucleotide sequence ID" value="NZ_JAMQKC010000010.1"/>
</dbReference>
<organism evidence="1 2">
    <name type="scientific">Aquibacillus salsiterrae</name>
    <dbReference type="NCBI Taxonomy" id="2950439"/>
    <lineage>
        <taxon>Bacteria</taxon>
        <taxon>Bacillati</taxon>
        <taxon>Bacillota</taxon>
        <taxon>Bacilli</taxon>
        <taxon>Bacillales</taxon>
        <taxon>Bacillaceae</taxon>
        <taxon>Aquibacillus</taxon>
    </lineage>
</organism>
<keyword evidence="2" id="KW-1185">Reference proteome</keyword>
<comment type="caution">
    <text evidence="1">The sequence shown here is derived from an EMBL/GenBank/DDBJ whole genome shotgun (WGS) entry which is preliminary data.</text>
</comment>
<dbReference type="AlphaFoldDB" id="A0A9X4AF62"/>
<evidence type="ECO:0000313" key="1">
    <source>
        <dbReference type="EMBL" id="MDC3417536.1"/>
    </source>
</evidence>
<reference evidence="1" key="1">
    <citation type="submission" date="2022-06" db="EMBL/GenBank/DDBJ databases">
        <title>Aquibacillus sp. a new bacterium isolated from soil saline samples.</title>
        <authorList>
            <person name="Galisteo C."/>
            <person name="De La Haba R."/>
            <person name="Sanchez-Porro C."/>
            <person name="Ventosa A."/>
        </authorList>
    </citation>
    <scope>NUCLEOTIDE SEQUENCE</scope>
    <source>
        <strain evidence="1">3ASR75-54</strain>
    </source>
</reference>
<dbReference type="Proteomes" id="UP001145069">
    <property type="component" value="Unassembled WGS sequence"/>
</dbReference>
<dbReference type="InterPro" id="IPR027396">
    <property type="entry name" value="DsrEFH-like"/>
</dbReference>
<accession>A0A9X4AF62</accession>
<name>A0A9X4AF62_9BACI</name>
<evidence type="ECO:0000313" key="2">
    <source>
        <dbReference type="Proteomes" id="UP001145069"/>
    </source>
</evidence>
<dbReference type="PANTHER" id="PTHR37691:SF1">
    <property type="entry name" value="BLR3518 PROTEIN"/>
    <property type="match status" value="1"/>
</dbReference>
<sequence>MTKVVIQVNQDGVDYFKRVTNNIINLKKNLGVKLIECEIVVFGAGLGLLQSEDDTIRKRIKEILAFDMRFVVCNNTLTNKNVDVNNLQCSVNQAGSGVAHLVTRQEEGWAYLAL</sequence>
<dbReference type="Gene3D" id="3.40.1260.10">
    <property type="entry name" value="DsrEFH-like"/>
    <property type="match status" value="1"/>
</dbReference>
<protein>
    <submittedName>
        <fullName evidence="1">DsrE family protein</fullName>
    </submittedName>
</protein>
<dbReference type="PANTHER" id="PTHR37691">
    <property type="entry name" value="BLR3518 PROTEIN"/>
    <property type="match status" value="1"/>
</dbReference>